<keyword evidence="4" id="KW-0547">Nucleotide-binding</keyword>
<dbReference type="GO" id="GO:0016887">
    <property type="term" value="F:ATP hydrolysis activity"/>
    <property type="evidence" value="ECO:0007669"/>
    <property type="project" value="InterPro"/>
</dbReference>
<dbReference type="Pfam" id="PF02463">
    <property type="entry name" value="SMC_N"/>
    <property type="match status" value="1"/>
</dbReference>
<protein>
    <recommendedName>
        <fullName evidence="11">Structural maintenance of chromosomes protein</fullName>
    </recommendedName>
</protein>
<keyword evidence="6" id="KW-0067">ATP-binding</keyword>
<dbReference type="FunFam" id="3.40.50.300:FF:000481">
    <property type="entry name" value="Structural maintenance of chromosomes 4"/>
    <property type="match status" value="1"/>
</dbReference>
<dbReference type="Gene3D" id="3.40.50.300">
    <property type="entry name" value="P-loop containing nucleotide triphosphate hydrolases"/>
    <property type="match status" value="2"/>
</dbReference>
<dbReference type="FunFam" id="3.40.50.300:FF:000585">
    <property type="entry name" value="Structural maintenance of chromosomes 4"/>
    <property type="match status" value="1"/>
</dbReference>
<dbReference type="GO" id="GO:0005634">
    <property type="term" value="C:nucleus"/>
    <property type="evidence" value="ECO:0007669"/>
    <property type="project" value="UniProtKB-SubCell"/>
</dbReference>
<dbReference type="GO" id="GO:0000796">
    <property type="term" value="C:condensin complex"/>
    <property type="evidence" value="ECO:0007669"/>
    <property type="project" value="TreeGrafter"/>
</dbReference>
<feature type="coiled-coil region" evidence="12">
    <location>
        <begin position="894"/>
        <end position="956"/>
    </location>
</feature>
<dbReference type="EMBL" id="KQ257453">
    <property type="protein sequence ID" value="KND02295.1"/>
    <property type="molecule type" value="Genomic_DNA"/>
</dbReference>
<dbReference type="RefSeq" id="XP_016610334.1">
    <property type="nucleotide sequence ID" value="XM_016751055.1"/>
</dbReference>
<dbReference type="Proteomes" id="UP000053201">
    <property type="component" value="Unassembled WGS sequence"/>
</dbReference>
<dbReference type="STRING" id="645134.A0A0L0HMZ4"/>
<evidence type="ECO:0000256" key="12">
    <source>
        <dbReference type="SAM" id="Coils"/>
    </source>
</evidence>
<reference evidence="14 15" key="1">
    <citation type="submission" date="2009-08" db="EMBL/GenBank/DDBJ databases">
        <title>The Genome Sequence of Spizellomyces punctatus strain DAOM BR117.</title>
        <authorList>
            <consortium name="The Broad Institute Genome Sequencing Platform"/>
            <person name="Russ C."/>
            <person name="Cuomo C."/>
            <person name="Shea T."/>
            <person name="Young S.K."/>
            <person name="Zeng Q."/>
            <person name="Koehrsen M."/>
            <person name="Haas B."/>
            <person name="Borodovsky M."/>
            <person name="Guigo R."/>
            <person name="Alvarado L."/>
            <person name="Berlin A."/>
            <person name="Bochicchio J."/>
            <person name="Borenstein D."/>
            <person name="Chapman S."/>
            <person name="Chen Z."/>
            <person name="Engels R."/>
            <person name="Freedman E."/>
            <person name="Gellesch M."/>
            <person name="Goldberg J."/>
            <person name="Griggs A."/>
            <person name="Gujja S."/>
            <person name="Heiman D."/>
            <person name="Hepburn T."/>
            <person name="Howarth C."/>
            <person name="Jen D."/>
            <person name="Larson L."/>
            <person name="Lewis B."/>
            <person name="Mehta T."/>
            <person name="Park D."/>
            <person name="Pearson M."/>
            <person name="Roberts A."/>
            <person name="Saif S."/>
            <person name="Shenoy N."/>
            <person name="Sisk P."/>
            <person name="Stolte C."/>
            <person name="Sykes S."/>
            <person name="Thomson T."/>
            <person name="Walk T."/>
            <person name="White J."/>
            <person name="Yandava C."/>
            <person name="Burger G."/>
            <person name="Gray M.W."/>
            <person name="Holland P.W.H."/>
            <person name="King N."/>
            <person name="Lang F.B.F."/>
            <person name="Roger A.J."/>
            <person name="Ruiz-Trillo I."/>
            <person name="Lander E."/>
            <person name="Nusbaum C."/>
        </authorList>
    </citation>
    <scope>NUCLEOTIDE SEQUENCE [LARGE SCALE GENOMIC DNA]</scope>
    <source>
        <strain evidence="14 15">DAOM BR117</strain>
    </source>
</reference>
<dbReference type="AlphaFoldDB" id="A0A0L0HMZ4"/>
<evidence type="ECO:0000256" key="8">
    <source>
        <dbReference type="ARBA" id="ARBA00023067"/>
    </source>
</evidence>
<evidence type="ECO:0000313" key="15">
    <source>
        <dbReference type="Proteomes" id="UP000053201"/>
    </source>
</evidence>
<dbReference type="Gene3D" id="1.20.1060.20">
    <property type="match status" value="1"/>
</dbReference>
<dbReference type="Gene3D" id="3.30.70.1620">
    <property type="match status" value="1"/>
</dbReference>
<dbReference type="eggNOG" id="KOG0996">
    <property type="taxonomic scope" value="Eukaryota"/>
</dbReference>
<sequence>MLSHVEGLIAEQHPEGARPRMVISKMVLRNFKSYAGTVEIGPFHKSFTSIVGPNGSGKSNVIDSLLFVFGFKAKKMRQGKLSELIHNSTHHQNLDSCSVEVHFREIIDLPGPDAFSMVEGSDLVVSRSVERGGSDRAPDKSIYRINGRTSSFTEVTGLLKSKGVDLEHKRFLILQGEVESISLMKPKAQNEHEDGLLEYLEDIIGTSRYKQPIEDANKQLDELNEERSEKLNRLKFVERDKKSLESKRKDAEDFIHTENLLKKKKNALYHIYLAECTLEIASLSSTIESLNVKQEGESRRFMTLKEEVNSLEERHSTIQNDYNTIAAKAKSVRDELQRYDRAEVELKEKEAHLQKKLKKLSSALHKESLQRSENETWIRNFDADMEKATMEAGELASRLAAEEKALETIRESLKGKTEVFQKQIEKKQEELAPWMEKINEKQAALDVASSERELLEQKITSSKTALKEAEQKVVELRALLGRKQKELSLIRESQEALEAKNISLQKAMQECTIKEQDLRKSVTQSRQKADEAKVSLQAAQTRGKVHTSLIQQSHTGRIPGICGRLGDLGVIDDAYDIAVTTACGALDAIVVDTVDAGQQCIEFLRKQSLGRATFICLDKLKQGNREPIDTPERVPRLFDLIKPKHPKYAQAFYQVLQDTLVAKDLEQANRIAFGNSRRYRVVTLDGQLIDTSGTMSGGGNKPQRGGMSSKFAADGVTQATVVQLEKEKEQIEGVLQELLEKRRQLEQQIDECGRQLPAVELELTKVEMDVKSLQEGLADAEKHAEIVRTQQQGPSTEDLSRRDELNSIISKLTKQTSNLQESATVIQEDIKELQGKILEVGGVRLRTQQAKVDGVNEEIGINNTRMTKLQVERSTRDKAVAKILKSIHKNQTELDSVKTEIESIDADLERQRSAASQVKGKVQEAQQVLETKETELEQIKEILDVKTEEINEMRKLQVETKAQLERAKEGLATKLKQQKYYQNEISCNLRLQSTGFESDDEDLELEQYTAEQLGALDKEEVEADIQKLQAKVNEGTPNLTVLEEYRQKREAYLAQAKVLEEVTLRRDEAKKSYDELRNKRLAEFMEGFTAISQKLKEMYQMITLGGNAELELVDSLDPFSEGIIFSVMPPKKSWKNISNLSGGEKTLSSLALVFALHHFKPTPLYVMDEIDAALDFRNVSIVANYIKERTKNAQFVIISLRNNMFELADRLVGIYKTDNTTKSITINPTAVA</sequence>
<evidence type="ECO:0000256" key="7">
    <source>
        <dbReference type="ARBA" id="ARBA00023054"/>
    </source>
</evidence>
<dbReference type="FunCoup" id="A0A0L0HMZ4">
    <property type="interactions" value="403"/>
</dbReference>
<feature type="coiled-coil region" evidence="12">
    <location>
        <begin position="1042"/>
        <end position="1079"/>
    </location>
</feature>
<feature type="coiled-coil region" evidence="12">
    <location>
        <begin position="410"/>
        <end position="510"/>
    </location>
</feature>
<dbReference type="PANTHER" id="PTHR18937">
    <property type="entry name" value="STRUCTURAL MAINTENANCE OF CHROMOSOMES SMC FAMILY MEMBER"/>
    <property type="match status" value="1"/>
</dbReference>
<evidence type="ECO:0000313" key="14">
    <source>
        <dbReference type="EMBL" id="KND02295.1"/>
    </source>
</evidence>
<accession>A0A0L0HMZ4</accession>
<dbReference type="PIRSF" id="PIRSF005719">
    <property type="entry name" value="SMC"/>
    <property type="match status" value="1"/>
</dbReference>
<dbReference type="OMA" id="CPALDNM"/>
<dbReference type="InterPro" id="IPR003395">
    <property type="entry name" value="RecF/RecN/SMC_N"/>
</dbReference>
<dbReference type="SUPFAM" id="SSF52540">
    <property type="entry name" value="P-loop containing nucleoside triphosphate hydrolases"/>
    <property type="match status" value="1"/>
</dbReference>
<dbReference type="InterPro" id="IPR036277">
    <property type="entry name" value="SMC_hinge_sf"/>
</dbReference>
<dbReference type="PANTHER" id="PTHR18937:SF172">
    <property type="entry name" value="STRUCTURAL MAINTENANCE OF CHROMOSOMES PROTEIN"/>
    <property type="match status" value="1"/>
</dbReference>
<comment type="similarity">
    <text evidence="2">Belongs to the SMC family. SMC4 subfamily.</text>
</comment>
<dbReference type="GO" id="GO:0051301">
    <property type="term" value="P:cell division"/>
    <property type="evidence" value="ECO:0007669"/>
    <property type="project" value="UniProtKB-KW"/>
</dbReference>
<keyword evidence="5" id="KW-0498">Mitosis</keyword>
<evidence type="ECO:0000256" key="1">
    <source>
        <dbReference type="ARBA" id="ARBA00004123"/>
    </source>
</evidence>
<dbReference type="SUPFAM" id="SSF75553">
    <property type="entry name" value="Smc hinge domain"/>
    <property type="match status" value="1"/>
</dbReference>
<dbReference type="SMART" id="SM00968">
    <property type="entry name" value="SMC_hinge"/>
    <property type="match status" value="1"/>
</dbReference>
<evidence type="ECO:0000259" key="13">
    <source>
        <dbReference type="SMART" id="SM00968"/>
    </source>
</evidence>
<name>A0A0L0HMZ4_SPIPD</name>
<gene>
    <name evidence="14" type="ORF">SPPG_02770</name>
</gene>
<dbReference type="VEuPathDB" id="FungiDB:SPPG_02770"/>
<dbReference type="GO" id="GO:0005524">
    <property type="term" value="F:ATP binding"/>
    <property type="evidence" value="ECO:0007669"/>
    <property type="project" value="UniProtKB-KW"/>
</dbReference>
<keyword evidence="8" id="KW-0226">DNA condensation</keyword>
<dbReference type="InterPro" id="IPR027417">
    <property type="entry name" value="P-loop_NTPase"/>
</dbReference>
<feature type="domain" description="SMC hinge" evidence="13">
    <location>
        <begin position="559"/>
        <end position="672"/>
    </location>
</feature>
<dbReference type="Pfam" id="PF06470">
    <property type="entry name" value="SMC_hinge"/>
    <property type="match status" value="1"/>
</dbReference>
<dbReference type="GeneID" id="27686333"/>
<dbReference type="InParanoid" id="A0A0L0HMZ4"/>
<feature type="coiled-coil region" evidence="12">
    <location>
        <begin position="294"/>
        <end position="363"/>
    </location>
</feature>
<evidence type="ECO:0000256" key="5">
    <source>
        <dbReference type="ARBA" id="ARBA00022776"/>
    </source>
</evidence>
<keyword evidence="10" id="KW-0131">Cell cycle</keyword>
<comment type="subcellular location">
    <subcellularLocation>
        <location evidence="1 11">Nucleus</location>
    </subcellularLocation>
</comment>
<keyword evidence="9 11" id="KW-0539">Nucleus</keyword>
<evidence type="ECO:0000256" key="9">
    <source>
        <dbReference type="ARBA" id="ARBA00023242"/>
    </source>
</evidence>
<evidence type="ECO:0000256" key="3">
    <source>
        <dbReference type="ARBA" id="ARBA00022618"/>
    </source>
</evidence>
<evidence type="ECO:0000256" key="2">
    <source>
        <dbReference type="ARBA" id="ARBA00006005"/>
    </source>
</evidence>
<dbReference type="InterPro" id="IPR010935">
    <property type="entry name" value="SMC_hinge"/>
</dbReference>
<dbReference type="InterPro" id="IPR024704">
    <property type="entry name" value="SMC"/>
</dbReference>
<dbReference type="OrthoDB" id="5575062at2759"/>
<dbReference type="GO" id="GO:0007076">
    <property type="term" value="P:mitotic chromosome condensation"/>
    <property type="evidence" value="ECO:0007669"/>
    <property type="project" value="TreeGrafter"/>
</dbReference>
<keyword evidence="3" id="KW-0132">Cell division</keyword>
<evidence type="ECO:0000256" key="10">
    <source>
        <dbReference type="ARBA" id="ARBA00023306"/>
    </source>
</evidence>
<keyword evidence="15" id="KW-1185">Reference proteome</keyword>
<feature type="coiled-coil region" evidence="12">
    <location>
        <begin position="721"/>
        <end position="783"/>
    </location>
</feature>
<feature type="coiled-coil region" evidence="12">
    <location>
        <begin position="206"/>
        <end position="254"/>
    </location>
</feature>
<organism evidence="14 15">
    <name type="scientific">Spizellomyces punctatus (strain DAOM BR117)</name>
    <dbReference type="NCBI Taxonomy" id="645134"/>
    <lineage>
        <taxon>Eukaryota</taxon>
        <taxon>Fungi</taxon>
        <taxon>Fungi incertae sedis</taxon>
        <taxon>Chytridiomycota</taxon>
        <taxon>Chytridiomycota incertae sedis</taxon>
        <taxon>Chytridiomycetes</taxon>
        <taxon>Spizellomycetales</taxon>
        <taxon>Spizellomycetaceae</taxon>
        <taxon>Spizellomyces</taxon>
    </lineage>
</organism>
<evidence type="ECO:0000256" key="4">
    <source>
        <dbReference type="ARBA" id="ARBA00022741"/>
    </source>
</evidence>
<evidence type="ECO:0000256" key="11">
    <source>
        <dbReference type="PIRNR" id="PIRNR005719"/>
    </source>
</evidence>
<keyword evidence="7 12" id="KW-0175">Coiled coil</keyword>
<proteinExistence type="inferred from homology"/>
<evidence type="ECO:0000256" key="6">
    <source>
        <dbReference type="ARBA" id="ARBA00022840"/>
    </source>
</evidence>